<accession>A0A381XUV2</accession>
<dbReference type="GO" id="GO:0016887">
    <property type="term" value="F:ATP hydrolysis activity"/>
    <property type="evidence" value="ECO:0007669"/>
    <property type="project" value="InterPro"/>
</dbReference>
<dbReference type="InterPro" id="IPR003439">
    <property type="entry name" value="ABC_transporter-like_ATP-bd"/>
</dbReference>
<dbReference type="InterPro" id="IPR032823">
    <property type="entry name" value="BCA_ABC_TP_C"/>
</dbReference>
<evidence type="ECO:0000259" key="4">
    <source>
        <dbReference type="PROSITE" id="PS50893"/>
    </source>
</evidence>
<dbReference type="Gene3D" id="3.40.50.300">
    <property type="entry name" value="P-loop containing nucleotide triphosphate hydrolases"/>
    <property type="match status" value="1"/>
</dbReference>
<organism evidence="5">
    <name type="scientific">marine metagenome</name>
    <dbReference type="NCBI Taxonomy" id="408172"/>
    <lineage>
        <taxon>unclassified sequences</taxon>
        <taxon>metagenomes</taxon>
        <taxon>ecological metagenomes</taxon>
    </lineage>
</organism>
<proteinExistence type="predicted"/>
<dbReference type="PROSITE" id="PS50893">
    <property type="entry name" value="ABC_TRANSPORTER_2"/>
    <property type="match status" value="1"/>
</dbReference>
<gene>
    <name evidence="5" type="ORF">METZ01_LOCUS121116</name>
</gene>
<evidence type="ECO:0000256" key="3">
    <source>
        <dbReference type="ARBA" id="ARBA00022840"/>
    </source>
</evidence>
<name>A0A381XUV2_9ZZZZ</name>
<dbReference type="GO" id="GO:0005524">
    <property type="term" value="F:ATP binding"/>
    <property type="evidence" value="ECO:0007669"/>
    <property type="project" value="UniProtKB-KW"/>
</dbReference>
<protein>
    <recommendedName>
        <fullName evidence="4">ABC transporter domain-containing protein</fullName>
    </recommendedName>
</protein>
<dbReference type="Pfam" id="PF00005">
    <property type="entry name" value="ABC_tran"/>
    <property type="match status" value="1"/>
</dbReference>
<reference evidence="5" key="1">
    <citation type="submission" date="2018-05" db="EMBL/GenBank/DDBJ databases">
        <authorList>
            <person name="Lanie J.A."/>
            <person name="Ng W.-L."/>
            <person name="Kazmierczak K.M."/>
            <person name="Andrzejewski T.M."/>
            <person name="Davidsen T.M."/>
            <person name="Wayne K.J."/>
            <person name="Tettelin H."/>
            <person name="Glass J.I."/>
            <person name="Rusch D."/>
            <person name="Podicherti R."/>
            <person name="Tsui H.-C.T."/>
            <person name="Winkler M.E."/>
        </authorList>
    </citation>
    <scope>NUCLEOTIDE SEQUENCE</scope>
</reference>
<dbReference type="PANTHER" id="PTHR45772:SF5">
    <property type="entry name" value="BRANCHED-CHAIN AMINO ACID TRANSPORT ATP-BINDING PROTEIN LIVG-RELATED"/>
    <property type="match status" value="1"/>
</dbReference>
<evidence type="ECO:0000256" key="2">
    <source>
        <dbReference type="ARBA" id="ARBA00022741"/>
    </source>
</evidence>
<feature type="non-terminal residue" evidence="5">
    <location>
        <position position="1"/>
    </location>
</feature>
<dbReference type="InterPro" id="IPR051120">
    <property type="entry name" value="ABC_AA/LPS_Transport"/>
</dbReference>
<dbReference type="AlphaFoldDB" id="A0A381XUV2"/>
<keyword evidence="1" id="KW-0813">Transport</keyword>
<dbReference type="CDD" id="cd03219">
    <property type="entry name" value="ABC_Mj1267_LivG_branched"/>
    <property type="match status" value="1"/>
</dbReference>
<keyword evidence="3" id="KW-0067">ATP-binding</keyword>
<dbReference type="InterPro" id="IPR027417">
    <property type="entry name" value="P-loop_NTPase"/>
</dbReference>
<sequence length="223" mass="24232">VALDEVDVSLGGKERLGLIGPNGSGKTTLINCISGALFNEQGKVNFEGSDVTGTTASNRAKLGIVRTFQIPRPFRSMTIIENLEIPMKYAASDRLGSGHLREQAMESLEVVGLQDRADENSANLTQIDMRRLELARALSAKPSLLLSDETMAGLSSSEVDEVLDILFALNERGVAVIMIEHIMRAVMKYSERIVVLDAGKKIADGSPDEIVNNRDVERAYLGE</sequence>
<dbReference type="GO" id="GO:0005886">
    <property type="term" value="C:plasma membrane"/>
    <property type="evidence" value="ECO:0007669"/>
    <property type="project" value="TreeGrafter"/>
</dbReference>
<dbReference type="SMART" id="SM00382">
    <property type="entry name" value="AAA"/>
    <property type="match status" value="1"/>
</dbReference>
<dbReference type="Pfam" id="PF12399">
    <property type="entry name" value="BCA_ABC_TP_C"/>
    <property type="match status" value="1"/>
</dbReference>
<keyword evidence="2" id="KW-0547">Nucleotide-binding</keyword>
<dbReference type="SUPFAM" id="SSF52540">
    <property type="entry name" value="P-loop containing nucleoside triphosphate hydrolases"/>
    <property type="match status" value="1"/>
</dbReference>
<feature type="domain" description="ABC transporter" evidence="4">
    <location>
        <begin position="1"/>
        <end position="223"/>
    </location>
</feature>
<evidence type="ECO:0000313" key="5">
    <source>
        <dbReference type="EMBL" id="SVA68262.1"/>
    </source>
</evidence>
<dbReference type="EMBL" id="UINC01016388">
    <property type="protein sequence ID" value="SVA68262.1"/>
    <property type="molecule type" value="Genomic_DNA"/>
</dbReference>
<evidence type="ECO:0000256" key="1">
    <source>
        <dbReference type="ARBA" id="ARBA00022448"/>
    </source>
</evidence>
<dbReference type="InterPro" id="IPR003593">
    <property type="entry name" value="AAA+_ATPase"/>
</dbReference>
<dbReference type="PANTHER" id="PTHR45772">
    <property type="entry name" value="CONSERVED COMPONENT OF ABC TRANSPORTER FOR NATURAL AMINO ACIDS-RELATED"/>
    <property type="match status" value="1"/>
</dbReference>